<dbReference type="Pfam" id="PF00069">
    <property type="entry name" value="Pkinase"/>
    <property type="match status" value="1"/>
</dbReference>
<dbReference type="Proteomes" id="UP000507470">
    <property type="component" value="Unassembled WGS sequence"/>
</dbReference>
<evidence type="ECO:0000256" key="5">
    <source>
        <dbReference type="ARBA" id="ARBA00022840"/>
    </source>
</evidence>
<dbReference type="InterPro" id="IPR011009">
    <property type="entry name" value="Kinase-like_dom_sf"/>
</dbReference>
<evidence type="ECO:0000313" key="9">
    <source>
        <dbReference type="EMBL" id="CAC5426824.1"/>
    </source>
</evidence>
<dbReference type="FunFam" id="1.10.510.10:FF:000571">
    <property type="entry name" value="Maternal embryonic leucine zipper kinase"/>
    <property type="match status" value="1"/>
</dbReference>
<evidence type="ECO:0000256" key="7">
    <source>
        <dbReference type="RuleBase" id="RU000304"/>
    </source>
</evidence>
<dbReference type="AlphaFoldDB" id="A0A6J8F228"/>
<accession>A0A6J8F228</accession>
<dbReference type="InterPro" id="IPR017441">
    <property type="entry name" value="Protein_kinase_ATP_BS"/>
</dbReference>
<comment type="similarity">
    <text evidence="7">Belongs to the protein kinase superfamily.</text>
</comment>
<dbReference type="PROSITE" id="PS50011">
    <property type="entry name" value="PROTEIN_KINASE_DOM"/>
    <property type="match status" value="1"/>
</dbReference>
<feature type="binding site" evidence="6">
    <location>
        <position position="56"/>
    </location>
    <ligand>
        <name>ATP</name>
        <dbReference type="ChEBI" id="CHEBI:30616"/>
    </ligand>
</feature>
<dbReference type="Gene3D" id="1.10.510.10">
    <property type="entry name" value="Transferase(Phosphotransferase) domain 1"/>
    <property type="match status" value="1"/>
</dbReference>
<dbReference type="GO" id="GO:0005524">
    <property type="term" value="F:ATP binding"/>
    <property type="evidence" value="ECO:0007669"/>
    <property type="project" value="UniProtKB-UniRule"/>
</dbReference>
<reference evidence="9 10" key="1">
    <citation type="submission" date="2020-06" db="EMBL/GenBank/DDBJ databases">
        <authorList>
            <person name="Li R."/>
            <person name="Bekaert M."/>
        </authorList>
    </citation>
    <scope>NUCLEOTIDE SEQUENCE [LARGE SCALE GENOMIC DNA]</scope>
    <source>
        <strain evidence="10">wild</strain>
    </source>
</reference>
<protein>
    <submittedName>
        <fullName evidence="9">STK33</fullName>
        <ecNumber evidence="9">2.7.11.1</ecNumber>
    </submittedName>
</protein>
<evidence type="ECO:0000256" key="4">
    <source>
        <dbReference type="ARBA" id="ARBA00022777"/>
    </source>
</evidence>
<dbReference type="InterPro" id="IPR000719">
    <property type="entry name" value="Prot_kinase_dom"/>
</dbReference>
<keyword evidence="1 7" id="KW-0723">Serine/threonine-protein kinase</keyword>
<dbReference type="SMART" id="SM00220">
    <property type="entry name" value="S_TKc"/>
    <property type="match status" value="1"/>
</dbReference>
<proteinExistence type="inferred from homology"/>
<sequence>MPRKGSAENSNIPHTRIDEESWINKYYEVGEKIGQGMFGKVFKVTHKETDEYWAMKVVNKEKAGGSAIKLLEREVAILKMVDQDNIIKLNEVFETGKKMFLVMELCEGGELADVLKEKQTFSESDTKVIMKKMFDAISYLHKKDIVHRDLKLENILLSQNPKDPADKLHIKVTDFGLSVVKGGVGHDNMMQDFCGTPIYMSPEIIDNKAF</sequence>
<keyword evidence="10" id="KW-1185">Reference proteome</keyword>
<dbReference type="EMBL" id="CACVKT020010478">
    <property type="protein sequence ID" value="CAC5426824.1"/>
    <property type="molecule type" value="Genomic_DNA"/>
</dbReference>
<gene>
    <name evidence="9" type="ORF">MCOR_58497</name>
</gene>
<organism evidence="9 10">
    <name type="scientific">Mytilus coruscus</name>
    <name type="common">Sea mussel</name>
    <dbReference type="NCBI Taxonomy" id="42192"/>
    <lineage>
        <taxon>Eukaryota</taxon>
        <taxon>Metazoa</taxon>
        <taxon>Spiralia</taxon>
        <taxon>Lophotrochozoa</taxon>
        <taxon>Mollusca</taxon>
        <taxon>Bivalvia</taxon>
        <taxon>Autobranchia</taxon>
        <taxon>Pteriomorphia</taxon>
        <taxon>Mytilida</taxon>
        <taxon>Mytiloidea</taxon>
        <taxon>Mytilidae</taxon>
        <taxon>Mytilinae</taxon>
        <taxon>Mytilus</taxon>
    </lineage>
</organism>
<keyword evidence="3 6" id="KW-0547">Nucleotide-binding</keyword>
<evidence type="ECO:0000259" key="8">
    <source>
        <dbReference type="PROSITE" id="PS50011"/>
    </source>
</evidence>
<evidence type="ECO:0000256" key="2">
    <source>
        <dbReference type="ARBA" id="ARBA00022679"/>
    </source>
</evidence>
<evidence type="ECO:0000256" key="3">
    <source>
        <dbReference type="ARBA" id="ARBA00022741"/>
    </source>
</evidence>
<dbReference type="GO" id="GO:0004674">
    <property type="term" value="F:protein serine/threonine kinase activity"/>
    <property type="evidence" value="ECO:0007669"/>
    <property type="project" value="UniProtKB-KW"/>
</dbReference>
<dbReference type="PROSITE" id="PS00107">
    <property type="entry name" value="PROTEIN_KINASE_ATP"/>
    <property type="match status" value="1"/>
</dbReference>
<evidence type="ECO:0000313" key="10">
    <source>
        <dbReference type="Proteomes" id="UP000507470"/>
    </source>
</evidence>
<keyword evidence="2 9" id="KW-0808">Transferase</keyword>
<evidence type="ECO:0000256" key="6">
    <source>
        <dbReference type="PROSITE-ProRule" id="PRU10141"/>
    </source>
</evidence>
<feature type="domain" description="Protein kinase" evidence="8">
    <location>
        <begin position="27"/>
        <end position="210"/>
    </location>
</feature>
<dbReference type="PROSITE" id="PS00108">
    <property type="entry name" value="PROTEIN_KINASE_ST"/>
    <property type="match status" value="1"/>
</dbReference>
<dbReference type="InterPro" id="IPR008271">
    <property type="entry name" value="Ser/Thr_kinase_AS"/>
</dbReference>
<evidence type="ECO:0000256" key="1">
    <source>
        <dbReference type="ARBA" id="ARBA00022527"/>
    </source>
</evidence>
<keyword evidence="5 6" id="KW-0067">ATP-binding</keyword>
<dbReference type="SUPFAM" id="SSF56112">
    <property type="entry name" value="Protein kinase-like (PK-like)"/>
    <property type="match status" value="1"/>
</dbReference>
<dbReference type="EC" id="2.7.11.1" evidence="9"/>
<dbReference type="OrthoDB" id="541276at2759"/>
<dbReference type="FunFam" id="3.30.200.20:FF:000315">
    <property type="entry name" value="Calcium-dependent protein kinase 3"/>
    <property type="match status" value="1"/>
</dbReference>
<dbReference type="PANTHER" id="PTHR24347">
    <property type="entry name" value="SERINE/THREONINE-PROTEIN KINASE"/>
    <property type="match status" value="1"/>
</dbReference>
<name>A0A6J8F228_MYTCO</name>
<keyword evidence="4" id="KW-0418">Kinase</keyword>